<dbReference type="EnsemblProtists" id="EOD24546">
    <property type="protein sequence ID" value="EOD24546"/>
    <property type="gene ID" value="EMIHUDRAFT_59278"/>
</dbReference>
<proteinExistence type="predicted"/>
<keyword evidence="3" id="KW-0067">ATP-binding</keyword>
<dbReference type="Gene3D" id="3.40.50.300">
    <property type="entry name" value="P-loop containing nucleotide triphosphate hydrolases"/>
    <property type="match status" value="1"/>
</dbReference>
<keyword evidence="6" id="KW-1185">Reference proteome</keyword>
<keyword evidence="1" id="KW-0547">Nucleotide-binding</keyword>
<dbReference type="KEGG" id="ehx:EMIHUDRAFT_59278"/>
<accession>A0A0D3JM11</accession>
<dbReference type="GO" id="GO:0008094">
    <property type="term" value="F:ATP-dependent activity, acting on DNA"/>
    <property type="evidence" value="ECO:0007669"/>
    <property type="project" value="TreeGrafter"/>
</dbReference>
<reference evidence="6" key="1">
    <citation type="journal article" date="2013" name="Nature">
        <title>Pan genome of the phytoplankton Emiliania underpins its global distribution.</title>
        <authorList>
            <person name="Read B.A."/>
            <person name="Kegel J."/>
            <person name="Klute M.J."/>
            <person name="Kuo A."/>
            <person name="Lefebvre S.C."/>
            <person name="Maumus F."/>
            <person name="Mayer C."/>
            <person name="Miller J."/>
            <person name="Monier A."/>
            <person name="Salamov A."/>
            <person name="Young J."/>
            <person name="Aguilar M."/>
            <person name="Claverie J.M."/>
            <person name="Frickenhaus S."/>
            <person name="Gonzalez K."/>
            <person name="Herman E.K."/>
            <person name="Lin Y.C."/>
            <person name="Napier J."/>
            <person name="Ogata H."/>
            <person name="Sarno A.F."/>
            <person name="Shmutz J."/>
            <person name="Schroeder D."/>
            <person name="de Vargas C."/>
            <person name="Verret F."/>
            <person name="von Dassow P."/>
            <person name="Valentin K."/>
            <person name="Van de Peer Y."/>
            <person name="Wheeler G."/>
            <person name="Dacks J.B."/>
            <person name="Delwiche C.F."/>
            <person name="Dyhrman S.T."/>
            <person name="Glockner G."/>
            <person name="John U."/>
            <person name="Richards T."/>
            <person name="Worden A.Z."/>
            <person name="Zhang X."/>
            <person name="Grigoriev I.V."/>
            <person name="Allen A.E."/>
            <person name="Bidle K."/>
            <person name="Borodovsky M."/>
            <person name="Bowler C."/>
            <person name="Brownlee C."/>
            <person name="Cock J.M."/>
            <person name="Elias M."/>
            <person name="Gladyshev V.N."/>
            <person name="Groth M."/>
            <person name="Guda C."/>
            <person name="Hadaegh A."/>
            <person name="Iglesias-Rodriguez M.D."/>
            <person name="Jenkins J."/>
            <person name="Jones B.M."/>
            <person name="Lawson T."/>
            <person name="Leese F."/>
            <person name="Lindquist E."/>
            <person name="Lobanov A."/>
            <person name="Lomsadze A."/>
            <person name="Malik S.B."/>
            <person name="Marsh M.E."/>
            <person name="Mackinder L."/>
            <person name="Mock T."/>
            <person name="Mueller-Roeber B."/>
            <person name="Pagarete A."/>
            <person name="Parker M."/>
            <person name="Probert I."/>
            <person name="Quesneville H."/>
            <person name="Raines C."/>
            <person name="Rensing S.A."/>
            <person name="Riano-Pachon D.M."/>
            <person name="Richier S."/>
            <person name="Rokitta S."/>
            <person name="Shiraiwa Y."/>
            <person name="Soanes D.M."/>
            <person name="van der Giezen M."/>
            <person name="Wahlund T.M."/>
            <person name="Williams B."/>
            <person name="Wilson W."/>
            <person name="Wolfe G."/>
            <person name="Wurch L.L."/>
        </authorList>
    </citation>
    <scope>NUCLEOTIDE SEQUENCE</scope>
</reference>
<dbReference type="GO" id="GO:0005524">
    <property type="term" value="F:ATP binding"/>
    <property type="evidence" value="ECO:0007669"/>
    <property type="project" value="UniProtKB-KW"/>
</dbReference>
<dbReference type="HOGENOM" id="CLU_000315_30_3_1"/>
<protein>
    <recommendedName>
        <fullName evidence="4">Helicase C-terminal domain-containing protein</fullName>
    </recommendedName>
</protein>
<reference evidence="5" key="2">
    <citation type="submission" date="2024-10" db="UniProtKB">
        <authorList>
            <consortium name="EnsemblProtists"/>
        </authorList>
    </citation>
    <scope>IDENTIFICATION</scope>
</reference>
<evidence type="ECO:0000313" key="5">
    <source>
        <dbReference type="EnsemblProtists" id="EOD24546"/>
    </source>
</evidence>
<dbReference type="PaxDb" id="2903-EOD24546"/>
<evidence type="ECO:0000259" key="4">
    <source>
        <dbReference type="Pfam" id="PF00271"/>
    </source>
</evidence>
<dbReference type="AlphaFoldDB" id="A0A0D3JM11"/>
<dbReference type="InterPro" id="IPR050628">
    <property type="entry name" value="SNF2_RAD54_helicase_TF"/>
</dbReference>
<dbReference type="GO" id="GO:0005634">
    <property type="term" value="C:nucleus"/>
    <property type="evidence" value="ECO:0007669"/>
    <property type="project" value="TreeGrafter"/>
</dbReference>
<dbReference type="InterPro" id="IPR027417">
    <property type="entry name" value="P-loop_NTPase"/>
</dbReference>
<evidence type="ECO:0000313" key="6">
    <source>
        <dbReference type="Proteomes" id="UP000013827"/>
    </source>
</evidence>
<dbReference type="RefSeq" id="XP_005776975.1">
    <property type="nucleotide sequence ID" value="XM_005776918.1"/>
</dbReference>
<sequence>LVLTLRAGAVGLNLSCANHVVFAAPCLETSVRKQAIGRCHRMGQTRPVTVTTLAMAGTLEE</sequence>
<dbReference type="InterPro" id="IPR001650">
    <property type="entry name" value="Helicase_C-like"/>
</dbReference>
<dbReference type="eggNOG" id="KOG1001">
    <property type="taxonomic scope" value="Eukaryota"/>
</dbReference>
<dbReference type="Pfam" id="PF00271">
    <property type="entry name" value="Helicase_C"/>
    <property type="match status" value="1"/>
</dbReference>
<dbReference type="OMA" id="IGRCHRM"/>
<evidence type="ECO:0000256" key="2">
    <source>
        <dbReference type="ARBA" id="ARBA00022801"/>
    </source>
</evidence>
<dbReference type="STRING" id="2903.R1ENM7"/>
<dbReference type="SUPFAM" id="SSF52540">
    <property type="entry name" value="P-loop containing nucleoside triphosphate hydrolases"/>
    <property type="match status" value="1"/>
</dbReference>
<dbReference type="InterPro" id="IPR049730">
    <property type="entry name" value="SNF2/RAD54-like_C"/>
</dbReference>
<dbReference type="GO" id="GO:0006281">
    <property type="term" value="P:DNA repair"/>
    <property type="evidence" value="ECO:0007669"/>
    <property type="project" value="TreeGrafter"/>
</dbReference>
<keyword evidence="2" id="KW-0378">Hydrolase</keyword>
<dbReference type="GeneID" id="17270092"/>
<dbReference type="GO" id="GO:0016787">
    <property type="term" value="F:hydrolase activity"/>
    <property type="evidence" value="ECO:0007669"/>
    <property type="project" value="UniProtKB-KW"/>
</dbReference>
<feature type="domain" description="Helicase C-terminal" evidence="4">
    <location>
        <begin position="2"/>
        <end position="43"/>
    </location>
</feature>
<name>A0A0D3JM11_EMIH1</name>
<dbReference type="Proteomes" id="UP000013827">
    <property type="component" value="Unassembled WGS sequence"/>
</dbReference>
<evidence type="ECO:0000256" key="3">
    <source>
        <dbReference type="ARBA" id="ARBA00022840"/>
    </source>
</evidence>
<evidence type="ECO:0000256" key="1">
    <source>
        <dbReference type="ARBA" id="ARBA00022741"/>
    </source>
</evidence>
<organism evidence="5 6">
    <name type="scientific">Emiliania huxleyi (strain CCMP1516)</name>
    <dbReference type="NCBI Taxonomy" id="280463"/>
    <lineage>
        <taxon>Eukaryota</taxon>
        <taxon>Haptista</taxon>
        <taxon>Haptophyta</taxon>
        <taxon>Prymnesiophyceae</taxon>
        <taxon>Isochrysidales</taxon>
        <taxon>Noelaerhabdaceae</taxon>
        <taxon>Emiliania</taxon>
    </lineage>
</organism>
<dbReference type="PANTHER" id="PTHR45626">
    <property type="entry name" value="TRANSCRIPTION TERMINATION FACTOR 2-RELATED"/>
    <property type="match status" value="1"/>
</dbReference>
<dbReference type="CDD" id="cd18793">
    <property type="entry name" value="SF2_C_SNF"/>
    <property type="match status" value="1"/>
</dbReference>